<evidence type="ECO:0000313" key="1">
    <source>
        <dbReference type="EMBL" id="ODH18857.1"/>
    </source>
</evidence>
<protein>
    <submittedName>
        <fullName evidence="1">Uncharacterized protein</fullName>
    </submittedName>
</protein>
<dbReference type="EMBL" id="LZYO01000317">
    <property type="protein sequence ID" value="ODH18857.1"/>
    <property type="molecule type" value="Genomic_DNA"/>
</dbReference>
<comment type="caution">
    <text evidence="1">The sequence shown here is derived from an EMBL/GenBank/DDBJ whole genome shotgun (WGS) entry which is preliminary data.</text>
</comment>
<organism evidence="1 2">
    <name type="scientific">Paracoccidioides brasiliensis</name>
    <dbReference type="NCBI Taxonomy" id="121759"/>
    <lineage>
        <taxon>Eukaryota</taxon>
        <taxon>Fungi</taxon>
        <taxon>Dikarya</taxon>
        <taxon>Ascomycota</taxon>
        <taxon>Pezizomycotina</taxon>
        <taxon>Eurotiomycetes</taxon>
        <taxon>Eurotiomycetidae</taxon>
        <taxon>Onygenales</taxon>
        <taxon>Ajellomycetaceae</taxon>
        <taxon>Paracoccidioides</taxon>
    </lineage>
</organism>
<name>A0A1D2J867_PARBR</name>
<reference evidence="1 2" key="1">
    <citation type="submission" date="2016-06" db="EMBL/GenBank/DDBJ databases">
        <authorList>
            <person name="Kjaerup R.B."/>
            <person name="Dalgaard T.S."/>
            <person name="Juul-Madsen H.R."/>
        </authorList>
    </citation>
    <scope>NUCLEOTIDE SEQUENCE [LARGE SCALE GENOMIC DNA]</scope>
    <source>
        <strain evidence="1 2">Pb300</strain>
    </source>
</reference>
<proteinExistence type="predicted"/>
<dbReference type="VEuPathDB" id="FungiDB:PADG_12245"/>
<dbReference type="Proteomes" id="UP000242814">
    <property type="component" value="Unassembled WGS sequence"/>
</dbReference>
<sequence length="155" mass="18242">MSWNFILRKVRLRKQEVDRASSGIYKIGRLVDMFFYPEHLSVIDMHPRIRDASTKQRRRRKSYGGEQKAKVWIIRFYARLVSPLNGERDTRYKADFSHLKRRGKRQVASSETEKLESELVILAYLQRNQLDNDTMGIQQIPCRSRPAQKSSLVGS</sequence>
<gene>
    <name evidence="1" type="ORF">ACO22_06194</name>
</gene>
<evidence type="ECO:0000313" key="2">
    <source>
        <dbReference type="Proteomes" id="UP000242814"/>
    </source>
</evidence>
<accession>A0A1D2J867</accession>
<dbReference type="AlphaFoldDB" id="A0A1D2J867"/>